<dbReference type="GO" id="GO:0001228">
    <property type="term" value="F:DNA-binding transcription activator activity, RNA polymerase II-specific"/>
    <property type="evidence" value="ECO:0007669"/>
    <property type="project" value="TreeGrafter"/>
</dbReference>
<dbReference type="Gene3D" id="1.20.5.170">
    <property type="match status" value="1"/>
</dbReference>
<evidence type="ECO:0000256" key="7">
    <source>
        <dbReference type="SAM" id="MobiDB-lite"/>
    </source>
</evidence>
<evidence type="ECO:0000256" key="2">
    <source>
        <dbReference type="ARBA" id="ARBA00023015"/>
    </source>
</evidence>
<dbReference type="PROSITE" id="PS50217">
    <property type="entry name" value="BZIP"/>
    <property type="match status" value="1"/>
</dbReference>
<dbReference type="CDD" id="cd14705">
    <property type="entry name" value="bZIP_Zip1"/>
    <property type="match status" value="1"/>
</dbReference>
<dbReference type="SUPFAM" id="SSF57959">
    <property type="entry name" value="Leucine zipper domain"/>
    <property type="match status" value="1"/>
</dbReference>
<keyword evidence="10" id="KW-1185">Reference proteome</keyword>
<evidence type="ECO:0000259" key="8">
    <source>
        <dbReference type="PROSITE" id="PS50217"/>
    </source>
</evidence>
<feature type="region of interest" description="Disordered" evidence="7">
    <location>
        <begin position="86"/>
        <end position="156"/>
    </location>
</feature>
<feature type="coiled-coil region" evidence="6">
    <location>
        <begin position="170"/>
        <end position="211"/>
    </location>
</feature>
<comment type="subcellular location">
    <subcellularLocation>
        <location evidence="1">Nucleus</location>
    </subcellularLocation>
</comment>
<dbReference type="InterPro" id="IPR004827">
    <property type="entry name" value="bZIP"/>
</dbReference>
<dbReference type="GO" id="GO:0005634">
    <property type="term" value="C:nucleus"/>
    <property type="evidence" value="ECO:0007669"/>
    <property type="project" value="UniProtKB-SubCell"/>
</dbReference>
<gene>
    <name evidence="9" type="ORF">PTSG_04633</name>
</gene>
<proteinExistence type="predicted"/>
<dbReference type="RefSeq" id="XP_004994726.1">
    <property type="nucleotide sequence ID" value="XM_004994669.1"/>
</dbReference>
<name>F2U7Z9_SALR5</name>
<evidence type="ECO:0000313" key="10">
    <source>
        <dbReference type="Proteomes" id="UP000007799"/>
    </source>
</evidence>
<feature type="domain" description="BZIP" evidence="8">
    <location>
        <begin position="152"/>
        <end position="212"/>
    </location>
</feature>
<evidence type="ECO:0000256" key="4">
    <source>
        <dbReference type="ARBA" id="ARBA00023163"/>
    </source>
</evidence>
<dbReference type="OrthoDB" id="5847285at2759"/>
<feature type="compositionally biased region" description="Low complexity" evidence="7">
    <location>
        <begin position="123"/>
        <end position="145"/>
    </location>
</feature>
<dbReference type="SMART" id="SM00338">
    <property type="entry name" value="BRLZ"/>
    <property type="match status" value="1"/>
</dbReference>
<keyword evidence="2" id="KW-0805">Transcription regulation</keyword>
<dbReference type="Proteomes" id="UP000007799">
    <property type="component" value="Unassembled WGS sequence"/>
</dbReference>
<dbReference type="EMBL" id="GL832964">
    <property type="protein sequence ID" value="EGD72904.1"/>
    <property type="molecule type" value="Genomic_DNA"/>
</dbReference>
<keyword evidence="3" id="KW-0238">DNA-binding</keyword>
<reference evidence="9" key="1">
    <citation type="submission" date="2009-08" db="EMBL/GenBank/DDBJ databases">
        <title>Annotation of Salpingoeca rosetta.</title>
        <authorList>
            <consortium name="The Broad Institute Genome Sequencing Platform"/>
            <person name="Russ C."/>
            <person name="Cuomo C."/>
            <person name="Burger G."/>
            <person name="Gray M.W."/>
            <person name="Holland P.W.H."/>
            <person name="King N."/>
            <person name="Lang F.B.F."/>
            <person name="Roger A.J."/>
            <person name="Ruiz-Trillo I."/>
            <person name="Young S.K."/>
            <person name="Zeng Q."/>
            <person name="Gargeya S."/>
            <person name="Alvarado L."/>
            <person name="Berlin A."/>
            <person name="Chapman S.B."/>
            <person name="Chen Z."/>
            <person name="Freedman E."/>
            <person name="Gellesch M."/>
            <person name="Goldberg J."/>
            <person name="Griggs A."/>
            <person name="Gujja S."/>
            <person name="Heilman E."/>
            <person name="Heiman D."/>
            <person name="Howarth C."/>
            <person name="Mehta T."/>
            <person name="Neiman D."/>
            <person name="Pearson M."/>
            <person name="Roberts A."/>
            <person name="Saif S."/>
            <person name="Shea T."/>
            <person name="Shenoy N."/>
            <person name="Sisk P."/>
            <person name="Stolte C."/>
            <person name="Sykes S."/>
            <person name="White J."/>
            <person name="Yandava C."/>
            <person name="Haas B."/>
            <person name="Nusbaum C."/>
            <person name="Birren B."/>
        </authorList>
    </citation>
    <scope>NUCLEOTIDE SEQUENCE [LARGE SCALE GENOMIC DNA]</scope>
    <source>
        <strain evidence="9">ATCC 50818</strain>
    </source>
</reference>
<dbReference type="Pfam" id="PF00170">
    <property type="entry name" value="bZIP_1"/>
    <property type="match status" value="1"/>
</dbReference>
<evidence type="ECO:0000256" key="1">
    <source>
        <dbReference type="ARBA" id="ARBA00004123"/>
    </source>
</evidence>
<dbReference type="AlphaFoldDB" id="F2U7Z9"/>
<evidence type="ECO:0000256" key="6">
    <source>
        <dbReference type="SAM" id="Coils"/>
    </source>
</evidence>
<dbReference type="KEGG" id="sre:PTSG_04633"/>
<sequence length="281" mass="29923">MQRGQQHGFEGLDISGWLGGSGISPVGFSPSAADMDFDAWESAQRTAAKAADFSALAMPPPASSFSAQPTPASFLSNSLLAATAPSTAGTTTASGATSTTTSTTKATSQPNTRSRAKRGGSSRGATGATKRGKKAQAAAAQQQQQPTDMEDGKQTQDKRYLNKLAADKYRRKKRQQFEELSVKSQALETENHKLTAKCTKLESEVEYLKELLLVTVRNSTNDYADAASPGASTTVSSPSSPFDMEAFAKAYMDKHAKEADVRIRQLEEQVALLSDKLQTTA</sequence>
<accession>F2U7Z9</accession>
<organism evidence="10">
    <name type="scientific">Salpingoeca rosetta (strain ATCC 50818 / BSB-021)</name>
    <dbReference type="NCBI Taxonomy" id="946362"/>
    <lineage>
        <taxon>Eukaryota</taxon>
        <taxon>Choanoflagellata</taxon>
        <taxon>Craspedida</taxon>
        <taxon>Salpingoecidae</taxon>
        <taxon>Salpingoeca</taxon>
    </lineage>
</organism>
<evidence type="ECO:0000313" key="9">
    <source>
        <dbReference type="EMBL" id="EGD72904.1"/>
    </source>
</evidence>
<dbReference type="InParanoid" id="F2U7Z9"/>
<evidence type="ECO:0000256" key="3">
    <source>
        <dbReference type="ARBA" id="ARBA00023125"/>
    </source>
</evidence>
<dbReference type="PANTHER" id="PTHR13044:SF14">
    <property type="entry name" value="CRYPTOCEPHAL, ISOFORM A"/>
    <property type="match status" value="1"/>
</dbReference>
<dbReference type="GO" id="GO:0000977">
    <property type="term" value="F:RNA polymerase II transcription regulatory region sequence-specific DNA binding"/>
    <property type="evidence" value="ECO:0007669"/>
    <property type="project" value="TreeGrafter"/>
</dbReference>
<feature type="compositionally biased region" description="Low complexity" evidence="7">
    <location>
        <begin position="86"/>
        <end position="113"/>
    </location>
</feature>
<protein>
    <recommendedName>
        <fullName evidence="8">BZIP domain-containing protein</fullName>
    </recommendedName>
</protein>
<dbReference type="InterPro" id="IPR046347">
    <property type="entry name" value="bZIP_sf"/>
</dbReference>
<keyword evidence="5" id="KW-0539">Nucleus</keyword>
<keyword evidence="4" id="KW-0804">Transcription</keyword>
<dbReference type="PANTHER" id="PTHR13044">
    <property type="entry name" value="ACTIVATING TRANSCRIPTION FACTOR ATF 4/5"/>
    <property type="match status" value="1"/>
</dbReference>
<dbReference type="GeneID" id="16075307"/>
<evidence type="ECO:0000256" key="5">
    <source>
        <dbReference type="ARBA" id="ARBA00023242"/>
    </source>
</evidence>
<keyword evidence="6" id="KW-0175">Coiled coil</keyword>